<dbReference type="InterPro" id="IPR012074">
    <property type="entry name" value="GAF_ANTAR"/>
</dbReference>
<gene>
    <name evidence="6" type="ORF">GCM10009741_20150</name>
</gene>
<accession>A0ABN2AHN2</accession>
<dbReference type="PROSITE" id="PS50921">
    <property type="entry name" value="ANTAR"/>
    <property type="match status" value="1"/>
</dbReference>
<dbReference type="PIRSF" id="PIRSF036625">
    <property type="entry name" value="GAF_ANTAR"/>
    <property type="match status" value="1"/>
</dbReference>
<evidence type="ECO:0000259" key="5">
    <source>
        <dbReference type="PROSITE" id="PS50921"/>
    </source>
</evidence>
<dbReference type="EMBL" id="BAAANC010000001">
    <property type="protein sequence ID" value="GAA1519728.1"/>
    <property type="molecule type" value="Genomic_DNA"/>
</dbReference>
<protein>
    <submittedName>
        <fullName evidence="6">GAF domain-containing protein</fullName>
    </submittedName>
</protein>
<dbReference type="InterPro" id="IPR029016">
    <property type="entry name" value="GAF-like_dom_sf"/>
</dbReference>
<evidence type="ECO:0000256" key="2">
    <source>
        <dbReference type="ARBA" id="ARBA00022777"/>
    </source>
</evidence>
<keyword evidence="3" id="KW-0805">Transcription regulation</keyword>
<dbReference type="Gene3D" id="3.30.450.40">
    <property type="match status" value="1"/>
</dbReference>
<organism evidence="6 7">
    <name type="scientific">Kribbella lupini</name>
    <dbReference type="NCBI Taxonomy" id="291602"/>
    <lineage>
        <taxon>Bacteria</taxon>
        <taxon>Bacillati</taxon>
        <taxon>Actinomycetota</taxon>
        <taxon>Actinomycetes</taxon>
        <taxon>Propionibacteriales</taxon>
        <taxon>Kribbellaceae</taxon>
        <taxon>Kribbella</taxon>
    </lineage>
</organism>
<dbReference type="InterPro" id="IPR011006">
    <property type="entry name" value="CheY-like_superfamily"/>
</dbReference>
<keyword evidence="7" id="KW-1185">Reference proteome</keyword>
<dbReference type="RefSeq" id="WP_344172315.1">
    <property type="nucleotide sequence ID" value="NZ_BAAANC010000001.1"/>
</dbReference>
<evidence type="ECO:0000313" key="7">
    <source>
        <dbReference type="Proteomes" id="UP001500363"/>
    </source>
</evidence>
<keyword evidence="2" id="KW-0418">Kinase</keyword>
<reference evidence="6 7" key="1">
    <citation type="journal article" date="2019" name="Int. J. Syst. Evol. Microbiol.">
        <title>The Global Catalogue of Microorganisms (GCM) 10K type strain sequencing project: providing services to taxonomists for standard genome sequencing and annotation.</title>
        <authorList>
            <consortium name="The Broad Institute Genomics Platform"/>
            <consortium name="The Broad Institute Genome Sequencing Center for Infectious Disease"/>
            <person name="Wu L."/>
            <person name="Ma J."/>
        </authorList>
    </citation>
    <scope>NUCLEOTIDE SEQUENCE [LARGE SCALE GENOMIC DNA]</scope>
    <source>
        <strain evidence="6 7">JCM 14303</strain>
    </source>
</reference>
<dbReference type="SMART" id="SM01012">
    <property type="entry name" value="ANTAR"/>
    <property type="match status" value="1"/>
</dbReference>
<name>A0ABN2AHN2_9ACTN</name>
<dbReference type="InterPro" id="IPR036388">
    <property type="entry name" value="WH-like_DNA-bd_sf"/>
</dbReference>
<dbReference type="InterPro" id="IPR003018">
    <property type="entry name" value="GAF"/>
</dbReference>
<keyword evidence="1" id="KW-0808">Transferase</keyword>
<evidence type="ECO:0000313" key="6">
    <source>
        <dbReference type="EMBL" id="GAA1519728.1"/>
    </source>
</evidence>
<dbReference type="Pfam" id="PF01590">
    <property type="entry name" value="GAF"/>
    <property type="match status" value="1"/>
</dbReference>
<evidence type="ECO:0000256" key="4">
    <source>
        <dbReference type="ARBA" id="ARBA00023163"/>
    </source>
</evidence>
<feature type="domain" description="ANTAR" evidence="5">
    <location>
        <begin position="163"/>
        <end position="224"/>
    </location>
</feature>
<dbReference type="InterPro" id="IPR005561">
    <property type="entry name" value="ANTAR"/>
</dbReference>
<evidence type="ECO:0000256" key="1">
    <source>
        <dbReference type="ARBA" id="ARBA00022679"/>
    </source>
</evidence>
<sequence length="231" mass="24502">MTAVTAAQAFADAAAAMVSQHDTTDTLAHLLTSYADLTGAAAAGMLVKDDHGQLELLSATSHQAGELELYQLQHDTGPCVEAFQSGTAVNARSDEIGERWGDVGTAILSAGFHAVVAVPLRWHGQVLGAMNAFHRTPESVDEETRLLSQAFADVASMVIVQTELSTAQVEERIRTVLGGRTVVELAKGVLAHTTGLDMAAAYRLLVERALDNGTTLSETADDVIRQAQHRD</sequence>
<dbReference type="Proteomes" id="UP001500363">
    <property type="component" value="Unassembled WGS sequence"/>
</dbReference>
<dbReference type="Pfam" id="PF03861">
    <property type="entry name" value="ANTAR"/>
    <property type="match status" value="1"/>
</dbReference>
<evidence type="ECO:0000256" key="3">
    <source>
        <dbReference type="ARBA" id="ARBA00023015"/>
    </source>
</evidence>
<comment type="caution">
    <text evidence="6">The sequence shown here is derived from an EMBL/GenBank/DDBJ whole genome shotgun (WGS) entry which is preliminary data.</text>
</comment>
<keyword evidence="4" id="KW-0804">Transcription</keyword>
<proteinExistence type="predicted"/>
<dbReference type="Gene3D" id="1.10.10.10">
    <property type="entry name" value="Winged helix-like DNA-binding domain superfamily/Winged helix DNA-binding domain"/>
    <property type="match status" value="1"/>
</dbReference>
<dbReference type="SUPFAM" id="SSF52172">
    <property type="entry name" value="CheY-like"/>
    <property type="match status" value="1"/>
</dbReference>
<dbReference type="SUPFAM" id="SSF55781">
    <property type="entry name" value="GAF domain-like"/>
    <property type="match status" value="1"/>
</dbReference>